<dbReference type="EMBL" id="VFMM01000001">
    <property type="protein sequence ID" value="TQJ19737.1"/>
    <property type="molecule type" value="Genomic_DNA"/>
</dbReference>
<gene>
    <name evidence="2" type="ORF">FB475_3913</name>
</gene>
<dbReference type="AlphaFoldDB" id="A0A542EWN8"/>
<feature type="region of interest" description="Disordered" evidence="1">
    <location>
        <begin position="198"/>
        <end position="234"/>
    </location>
</feature>
<reference evidence="2 3" key="1">
    <citation type="submission" date="2019-06" db="EMBL/GenBank/DDBJ databases">
        <title>Sequencing the genomes of 1000 actinobacteria strains.</title>
        <authorList>
            <person name="Klenk H.-P."/>
        </authorList>
    </citation>
    <scope>NUCLEOTIDE SEQUENCE [LARGE SCALE GENOMIC DNA]</scope>
    <source>
        <strain evidence="2 3">DSM 17305</strain>
    </source>
</reference>
<evidence type="ECO:0000313" key="2">
    <source>
        <dbReference type="EMBL" id="TQJ19737.1"/>
    </source>
</evidence>
<protein>
    <submittedName>
        <fullName evidence="2">Uncharacterized protein</fullName>
    </submittedName>
</protein>
<comment type="caution">
    <text evidence="2">The sequence shown here is derived from an EMBL/GenBank/DDBJ whole genome shotgun (WGS) entry which is preliminary data.</text>
</comment>
<name>A0A542EWN8_9ACTN</name>
<proteinExistence type="predicted"/>
<organism evidence="2 3">
    <name type="scientific">Kribbella jejuensis</name>
    <dbReference type="NCBI Taxonomy" id="236068"/>
    <lineage>
        <taxon>Bacteria</taxon>
        <taxon>Bacillati</taxon>
        <taxon>Actinomycetota</taxon>
        <taxon>Actinomycetes</taxon>
        <taxon>Propionibacteriales</taxon>
        <taxon>Kribbellaceae</taxon>
        <taxon>Kribbella</taxon>
    </lineage>
</organism>
<sequence>MITMVMADQNQPVRVAPELLDAETSVEQQAGSIAEGHPDCCASIGAVCRSGDVGETSARNHGQVATRANGASRRGASQTFSLRQRVPARGADTVLPKVKERVATFMVRIGPAHGDGVPELPIHLEVDESHMLNAAEGRPQHLCQRAQCFMPGLKYGTSMTVKELLGSGTGSEPRLTGHFKRRTSHPALPWVTPTRLVQSLDVPRAPSESHGGRHRGRRRHSRCGGPSARYHPRR</sequence>
<keyword evidence="3" id="KW-1185">Reference proteome</keyword>
<evidence type="ECO:0000313" key="3">
    <source>
        <dbReference type="Proteomes" id="UP000316298"/>
    </source>
</evidence>
<feature type="compositionally biased region" description="Basic residues" evidence="1">
    <location>
        <begin position="212"/>
        <end position="222"/>
    </location>
</feature>
<evidence type="ECO:0000256" key="1">
    <source>
        <dbReference type="SAM" id="MobiDB-lite"/>
    </source>
</evidence>
<accession>A0A542EWN8</accession>
<dbReference type="Proteomes" id="UP000316298">
    <property type="component" value="Unassembled WGS sequence"/>
</dbReference>